<keyword evidence="4" id="KW-1185">Reference proteome</keyword>
<dbReference type="Proteomes" id="UP000033393">
    <property type="component" value="Unassembled WGS sequence"/>
</dbReference>
<name>A0A0F0GPJ1_LENAE</name>
<evidence type="ECO:0000256" key="1">
    <source>
        <dbReference type="ARBA" id="ARBA00022801"/>
    </source>
</evidence>
<accession>A0A0F0GPJ1</accession>
<dbReference type="PANTHER" id="PTHR43798:SF31">
    <property type="entry name" value="AB HYDROLASE SUPERFAMILY PROTEIN YCLE"/>
    <property type="match status" value="1"/>
</dbReference>
<dbReference type="SUPFAM" id="SSF53474">
    <property type="entry name" value="alpha/beta-Hydrolases"/>
    <property type="match status" value="1"/>
</dbReference>
<dbReference type="PANTHER" id="PTHR43798">
    <property type="entry name" value="MONOACYLGLYCEROL LIPASE"/>
    <property type="match status" value="1"/>
</dbReference>
<dbReference type="PATRIC" id="fig|68170.10.peg.8693"/>
<evidence type="ECO:0000313" key="3">
    <source>
        <dbReference type="EMBL" id="KJK43358.1"/>
    </source>
</evidence>
<dbReference type="InterPro" id="IPR029058">
    <property type="entry name" value="AB_hydrolase_fold"/>
</dbReference>
<evidence type="ECO:0000313" key="4">
    <source>
        <dbReference type="Proteomes" id="UP000033393"/>
    </source>
</evidence>
<dbReference type="AlphaFoldDB" id="A0A0F0GPJ1"/>
<dbReference type="Gene3D" id="3.40.50.1820">
    <property type="entry name" value="alpha/beta hydrolase"/>
    <property type="match status" value="1"/>
</dbReference>
<dbReference type="RefSeq" id="WP_045315732.1">
    <property type="nucleotide sequence ID" value="NZ_JYJG01000294.1"/>
</dbReference>
<evidence type="ECO:0000259" key="2">
    <source>
        <dbReference type="Pfam" id="PF12697"/>
    </source>
</evidence>
<proteinExistence type="predicted"/>
<protein>
    <recommendedName>
        <fullName evidence="2">AB hydrolase-1 domain-containing protein</fullName>
    </recommendedName>
</protein>
<keyword evidence="1" id="KW-0378">Hydrolase</keyword>
<dbReference type="GO" id="GO:0016787">
    <property type="term" value="F:hydrolase activity"/>
    <property type="evidence" value="ECO:0007669"/>
    <property type="project" value="UniProtKB-KW"/>
</dbReference>
<dbReference type="GO" id="GO:0016020">
    <property type="term" value="C:membrane"/>
    <property type="evidence" value="ECO:0007669"/>
    <property type="project" value="TreeGrafter"/>
</dbReference>
<comment type="caution">
    <text evidence="3">The sequence shown here is derived from an EMBL/GenBank/DDBJ whole genome shotgun (WGS) entry which is preliminary data.</text>
</comment>
<dbReference type="InterPro" id="IPR000073">
    <property type="entry name" value="AB_hydrolase_1"/>
</dbReference>
<feature type="domain" description="AB hydrolase-1" evidence="2">
    <location>
        <begin position="16"/>
        <end position="230"/>
    </location>
</feature>
<dbReference type="InterPro" id="IPR050266">
    <property type="entry name" value="AB_hydrolase_sf"/>
</dbReference>
<sequence length="241" mass="25885">MKLAAHDFGGDGPPHLLLHGAGGAMSAWDSVAPQLNGRCVAVDLRGHGQSPDGPWEWDAVLDDLESTTVQFGLTRPIVVGHSLGGILAGMWARRHPDCPAAVSLDGHRAAATDPANYVRYEQLEADLAKLDAIFAAQQEMITRPDRSITSVWRKSPEFADALPVFAEVTAPFLLVLATKNLPVPPDLVPLLDAHRAGLRRDLPLVCPNVRVHEIDASHGMVSEQPAEVAAIVNDFTRRATA</sequence>
<reference evidence="3 4" key="1">
    <citation type="submission" date="2015-02" db="EMBL/GenBank/DDBJ databases">
        <authorList>
            <person name="Ju K.-S."/>
            <person name="Doroghazi J.R."/>
            <person name="Metcalf W."/>
        </authorList>
    </citation>
    <scope>NUCLEOTIDE SEQUENCE [LARGE SCALE GENOMIC DNA]</scope>
    <source>
        <strain evidence="3 4">NRRL B-16140</strain>
    </source>
</reference>
<organism evidence="3 4">
    <name type="scientific">Lentzea aerocolonigenes</name>
    <name type="common">Lechevalieria aerocolonigenes</name>
    <name type="synonym">Saccharothrix aerocolonigenes</name>
    <dbReference type="NCBI Taxonomy" id="68170"/>
    <lineage>
        <taxon>Bacteria</taxon>
        <taxon>Bacillati</taxon>
        <taxon>Actinomycetota</taxon>
        <taxon>Actinomycetes</taxon>
        <taxon>Pseudonocardiales</taxon>
        <taxon>Pseudonocardiaceae</taxon>
        <taxon>Lentzea</taxon>
    </lineage>
</organism>
<dbReference type="EMBL" id="JYJG01000294">
    <property type="protein sequence ID" value="KJK43358.1"/>
    <property type="molecule type" value="Genomic_DNA"/>
</dbReference>
<gene>
    <name evidence="3" type="ORF">UK23_33500</name>
</gene>
<dbReference type="Pfam" id="PF12697">
    <property type="entry name" value="Abhydrolase_6"/>
    <property type="match status" value="1"/>
</dbReference>